<reference evidence="2 3" key="1">
    <citation type="submission" date="2018-03" db="EMBL/GenBank/DDBJ databases">
        <title>Genomic Encyclopedia of Type Strains, Phase III (KMG-III): the genomes of soil and plant-associated and newly described type strains.</title>
        <authorList>
            <person name="Whitman W."/>
        </authorList>
    </citation>
    <scope>NUCLEOTIDE SEQUENCE [LARGE SCALE GENOMIC DNA]</scope>
    <source>
        <strain evidence="2 3">CGMCC 4.7097</strain>
    </source>
</reference>
<evidence type="ECO:0000313" key="2">
    <source>
        <dbReference type="EMBL" id="PSL58351.1"/>
    </source>
</evidence>
<dbReference type="AlphaFoldDB" id="A0A2P8IIS9"/>
<sequence>MSGVAAVFGLCALSFAAGCVLTAIMLRREQPPEPAAEPAPAPPAPRPEPLFPPQDYATKPIHRNPVMGIPTSLPAPRSARPNLALVPDPQPGTELPVRQDAVRRMHVVRTGPTPEPLGSPAEGAETAEPATEDAEPAGAVVEPAEPAVVTEPAEPVGPAEAVAEAAGGVEPVAPAESAGPAEPADEPGEPMVIQVPVRSEPVRRTVEAARRESNR</sequence>
<name>A0A2P8IIS9_SACCR</name>
<gene>
    <name evidence="2" type="ORF">B0I31_101569</name>
</gene>
<feature type="region of interest" description="Disordered" evidence="1">
    <location>
        <begin position="165"/>
        <end position="215"/>
    </location>
</feature>
<feature type="compositionally biased region" description="Pro residues" evidence="1">
    <location>
        <begin position="32"/>
        <end position="52"/>
    </location>
</feature>
<feature type="compositionally biased region" description="Basic and acidic residues" evidence="1">
    <location>
        <begin position="200"/>
        <end position="215"/>
    </location>
</feature>
<feature type="compositionally biased region" description="Low complexity" evidence="1">
    <location>
        <begin position="165"/>
        <end position="182"/>
    </location>
</feature>
<protein>
    <submittedName>
        <fullName evidence="2">Uncharacterized protein</fullName>
    </submittedName>
</protein>
<keyword evidence="3" id="KW-1185">Reference proteome</keyword>
<accession>A0A2P8IIS9</accession>
<dbReference type="RefSeq" id="WP_106613663.1">
    <property type="nucleotide sequence ID" value="NZ_PYAX01000001.1"/>
</dbReference>
<comment type="caution">
    <text evidence="2">The sequence shown here is derived from an EMBL/GenBank/DDBJ whole genome shotgun (WGS) entry which is preliminary data.</text>
</comment>
<proteinExistence type="predicted"/>
<evidence type="ECO:0000313" key="3">
    <source>
        <dbReference type="Proteomes" id="UP000241118"/>
    </source>
</evidence>
<feature type="region of interest" description="Disordered" evidence="1">
    <location>
        <begin position="31"/>
        <end position="95"/>
    </location>
</feature>
<feature type="compositionally biased region" description="Low complexity" evidence="1">
    <location>
        <begin position="120"/>
        <end position="129"/>
    </location>
</feature>
<dbReference type="EMBL" id="PYAX01000001">
    <property type="protein sequence ID" value="PSL58351.1"/>
    <property type="molecule type" value="Genomic_DNA"/>
</dbReference>
<feature type="region of interest" description="Disordered" evidence="1">
    <location>
        <begin position="110"/>
        <end position="138"/>
    </location>
</feature>
<evidence type="ECO:0000256" key="1">
    <source>
        <dbReference type="SAM" id="MobiDB-lite"/>
    </source>
</evidence>
<dbReference type="OrthoDB" id="3698637at2"/>
<dbReference type="Proteomes" id="UP000241118">
    <property type="component" value="Unassembled WGS sequence"/>
</dbReference>
<organism evidence="2 3">
    <name type="scientific">Saccharothrix carnea</name>
    <dbReference type="NCBI Taxonomy" id="1280637"/>
    <lineage>
        <taxon>Bacteria</taxon>
        <taxon>Bacillati</taxon>
        <taxon>Actinomycetota</taxon>
        <taxon>Actinomycetes</taxon>
        <taxon>Pseudonocardiales</taxon>
        <taxon>Pseudonocardiaceae</taxon>
        <taxon>Saccharothrix</taxon>
    </lineage>
</organism>